<comment type="caution">
    <text evidence="1">The sequence shown here is derived from an EMBL/GenBank/DDBJ whole genome shotgun (WGS) entry which is preliminary data.</text>
</comment>
<dbReference type="Proteomes" id="UP000443353">
    <property type="component" value="Unassembled WGS sequence"/>
</dbReference>
<organism evidence="1 2">
    <name type="scientific">Massilia cellulosiltytica</name>
    <dbReference type="NCBI Taxonomy" id="2683234"/>
    <lineage>
        <taxon>Bacteria</taxon>
        <taxon>Pseudomonadati</taxon>
        <taxon>Pseudomonadota</taxon>
        <taxon>Betaproteobacteria</taxon>
        <taxon>Burkholderiales</taxon>
        <taxon>Oxalobacteraceae</taxon>
        <taxon>Telluria group</taxon>
        <taxon>Massilia</taxon>
    </lineage>
</organism>
<dbReference type="RefSeq" id="WP_160410955.1">
    <property type="nucleotide sequence ID" value="NZ_WSES01000019.1"/>
</dbReference>
<keyword evidence="2" id="KW-1185">Reference proteome</keyword>
<reference evidence="1 2" key="1">
    <citation type="submission" date="2019-12" db="EMBL/GenBank/DDBJ databases">
        <authorList>
            <person name="Li C."/>
            <person name="Zhao J."/>
        </authorList>
    </citation>
    <scope>NUCLEOTIDE SEQUENCE [LARGE SCALE GENOMIC DNA]</scope>
    <source>
        <strain evidence="1 2">NEAU-DD11</strain>
    </source>
</reference>
<dbReference type="AlphaFoldDB" id="A0A7X3KBX6"/>
<evidence type="ECO:0000313" key="2">
    <source>
        <dbReference type="Proteomes" id="UP000443353"/>
    </source>
</evidence>
<gene>
    <name evidence="1" type="ORF">GPY61_31925</name>
</gene>
<dbReference type="EMBL" id="WSES01000019">
    <property type="protein sequence ID" value="MVW64531.1"/>
    <property type="molecule type" value="Genomic_DNA"/>
</dbReference>
<proteinExistence type="predicted"/>
<protein>
    <submittedName>
        <fullName evidence="1">Uncharacterized protein</fullName>
    </submittedName>
</protein>
<name>A0A7X3KBX6_9BURK</name>
<accession>A0A7X3KBX6</accession>
<evidence type="ECO:0000313" key="1">
    <source>
        <dbReference type="EMBL" id="MVW64531.1"/>
    </source>
</evidence>
<sequence length="79" mass="8803">MTTAQQMTVRDFRKHATGMAGEWIAAQDGASGTYTVRCGDVELCTVNGRKPRRFRSLDVLRQALEEEIGVTEFRVVVGK</sequence>